<dbReference type="Pfam" id="PF00852">
    <property type="entry name" value="Glyco_transf_10"/>
    <property type="match status" value="1"/>
</dbReference>
<evidence type="ECO:0000256" key="2">
    <source>
        <dbReference type="ARBA" id="ARBA00004922"/>
    </source>
</evidence>
<keyword evidence="6 7" id="KW-0333">Golgi apparatus</keyword>
<feature type="non-terminal residue" evidence="9">
    <location>
        <position position="1"/>
    </location>
</feature>
<comment type="similarity">
    <text evidence="3 7">Belongs to the glycosyltransferase 10 family.</text>
</comment>
<evidence type="ECO:0000313" key="9">
    <source>
        <dbReference type="EMBL" id="CAH1788859.1"/>
    </source>
</evidence>
<proteinExistence type="inferred from homology"/>
<dbReference type="PANTHER" id="PTHR48438:SF1">
    <property type="entry name" value="ALPHA-(1,3)-FUCOSYLTRANSFERASE C-RELATED"/>
    <property type="match status" value="1"/>
</dbReference>
<evidence type="ECO:0000256" key="4">
    <source>
        <dbReference type="ARBA" id="ARBA00022676"/>
    </source>
</evidence>
<dbReference type="PANTHER" id="PTHR48438">
    <property type="entry name" value="ALPHA-(1,3)-FUCOSYLTRANSFERASE C-RELATED"/>
    <property type="match status" value="1"/>
</dbReference>
<keyword evidence="5 7" id="KW-0808">Transferase</keyword>
<dbReference type="InterPro" id="IPR055270">
    <property type="entry name" value="Glyco_tran_10_C"/>
</dbReference>
<dbReference type="GO" id="GO:0032580">
    <property type="term" value="C:Golgi cisterna membrane"/>
    <property type="evidence" value="ECO:0007669"/>
    <property type="project" value="UniProtKB-SubCell"/>
</dbReference>
<comment type="subcellular location">
    <subcellularLocation>
        <location evidence="1">Golgi apparatus membrane</location>
        <topology evidence="1">Single-pass type II membrane protein</topology>
    </subcellularLocation>
    <subcellularLocation>
        <location evidence="7">Golgi apparatus</location>
        <location evidence="7">Golgi stack membrane</location>
        <topology evidence="7">Single-pass type II membrane protein</topology>
    </subcellularLocation>
</comment>
<dbReference type="InterPro" id="IPR038577">
    <property type="entry name" value="GT10-like_C_sf"/>
</dbReference>
<keyword evidence="4 7" id="KW-0328">Glycosyltransferase</keyword>
<accession>A0A8J1UGM0</accession>
<keyword evidence="7" id="KW-0472">Membrane</keyword>
<dbReference type="Gene3D" id="3.40.50.11660">
    <property type="entry name" value="Glycosyl transferase family 10, C-terminal domain"/>
    <property type="match status" value="1"/>
</dbReference>
<feature type="domain" description="Fucosyltransferase C-terminal" evidence="8">
    <location>
        <begin position="1"/>
        <end position="145"/>
    </location>
</feature>
<evidence type="ECO:0000256" key="1">
    <source>
        <dbReference type="ARBA" id="ARBA00004323"/>
    </source>
</evidence>
<dbReference type="SUPFAM" id="SSF53756">
    <property type="entry name" value="UDP-Glycosyltransferase/glycogen phosphorylase"/>
    <property type="match status" value="1"/>
</dbReference>
<dbReference type="EC" id="2.4.1.-" evidence="7"/>
<sequence length="165" mass="20268">YIKVDIYGKCGTRICPRNCLEFLGVRYKFYLAFENADCQDYVTEKVWRNSFKFNMVPIVRGRRNNFKNILPPYSYIHTNKFDSHEELAQYLKYLDNNDDEYNKYFEWRKTFISFNSAQFPYYCSLCRQLHMNKGQKKWYNDIWKWYSIEKQCNDYTSMIPENIND</sequence>
<dbReference type="EMBL" id="CAIIXF020000007">
    <property type="protein sequence ID" value="CAH1788859.1"/>
    <property type="molecule type" value="Genomic_DNA"/>
</dbReference>
<reference evidence="9" key="1">
    <citation type="submission" date="2022-03" db="EMBL/GenBank/DDBJ databases">
        <authorList>
            <person name="Martin C."/>
        </authorList>
    </citation>
    <scope>NUCLEOTIDE SEQUENCE</scope>
</reference>
<dbReference type="OrthoDB" id="427096at2759"/>
<evidence type="ECO:0000256" key="3">
    <source>
        <dbReference type="ARBA" id="ARBA00008919"/>
    </source>
</evidence>
<comment type="caution">
    <text evidence="9">The sequence shown here is derived from an EMBL/GenBank/DDBJ whole genome shotgun (WGS) entry which is preliminary data.</text>
</comment>
<evidence type="ECO:0000256" key="7">
    <source>
        <dbReference type="RuleBase" id="RU003832"/>
    </source>
</evidence>
<name>A0A8J1UGM0_OWEFU</name>
<dbReference type="GO" id="GO:0000139">
    <property type="term" value="C:Golgi membrane"/>
    <property type="evidence" value="ECO:0007669"/>
    <property type="project" value="UniProtKB-SubCell"/>
</dbReference>
<dbReference type="Proteomes" id="UP000749559">
    <property type="component" value="Unassembled WGS sequence"/>
</dbReference>
<organism evidence="9 10">
    <name type="scientific">Owenia fusiformis</name>
    <name type="common">Polychaete worm</name>
    <dbReference type="NCBI Taxonomy" id="6347"/>
    <lineage>
        <taxon>Eukaryota</taxon>
        <taxon>Metazoa</taxon>
        <taxon>Spiralia</taxon>
        <taxon>Lophotrochozoa</taxon>
        <taxon>Annelida</taxon>
        <taxon>Polychaeta</taxon>
        <taxon>Sedentaria</taxon>
        <taxon>Canalipalpata</taxon>
        <taxon>Sabellida</taxon>
        <taxon>Oweniida</taxon>
        <taxon>Oweniidae</taxon>
        <taxon>Owenia</taxon>
    </lineage>
</organism>
<dbReference type="UniPathway" id="UPA00378"/>
<comment type="pathway">
    <text evidence="2">Protein modification; protein glycosylation.</text>
</comment>
<protein>
    <recommendedName>
        <fullName evidence="7">Fucosyltransferase</fullName>
        <ecNumber evidence="7">2.4.1.-</ecNumber>
    </recommendedName>
</protein>
<evidence type="ECO:0000313" key="10">
    <source>
        <dbReference type="Proteomes" id="UP000749559"/>
    </source>
</evidence>
<dbReference type="InterPro" id="IPR001503">
    <property type="entry name" value="Glyco_trans_10"/>
</dbReference>
<keyword evidence="10" id="KW-1185">Reference proteome</keyword>
<evidence type="ECO:0000256" key="5">
    <source>
        <dbReference type="ARBA" id="ARBA00022679"/>
    </source>
</evidence>
<dbReference type="GO" id="GO:0008417">
    <property type="term" value="F:fucosyltransferase activity"/>
    <property type="evidence" value="ECO:0007669"/>
    <property type="project" value="InterPro"/>
</dbReference>
<gene>
    <name evidence="9" type="ORF">OFUS_LOCUS14315</name>
</gene>
<evidence type="ECO:0000259" key="8">
    <source>
        <dbReference type="Pfam" id="PF00852"/>
    </source>
</evidence>
<evidence type="ECO:0000256" key="6">
    <source>
        <dbReference type="ARBA" id="ARBA00023034"/>
    </source>
</evidence>
<keyword evidence="7" id="KW-0812">Transmembrane</keyword>
<dbReference type="AlphaFoldDB" id="A0A8J1UGM0"/>